<gene>
    <name evidence="7" type="primary">proS</name>
    <name evidence="9" type="ORF">COS78_04480</name>
</gene>
<accession>A0A2M7AQW0</accession>
<comment type="subcellular location">
    <subcellularLocation>
        <location evidence="7">Cytoplasm</location>
    </subcellularLocation>
</comment>
<keyword evidence="3 7" id="KW-0067">ATP-binding</keyword>
<dbReference type="SUPFAM" id="SSF64586">
    <property type="entry name" value="C-terminal domain of ProRS"/>
    <property type="match status" value="1"/>
</dbReference>
<dbReference type="NCBIfam" id="TIGR00408">
    <property type="entry name" value="proS_fam_I"/>
    <property type="match status" value="1"/>
</dbReference>
<dbReference type="InterPro" id="IPR004154">
    <property type="entry name" value="Anticodon-bd"/>
</dbReference>
<evidence type="ECO:0000256" key="6">
    <source>
        <dbReference type="ARBA" id="ARBA00047671"/>
    </source>
</evidence>
<keyword evidence="4 7" id="KW-0648">Protein biosynthesis</keyword>
<dbReference type="PROSITE" id="PS50862">
    <property type="entry name" value="AA_TRNA_LIGASE_II"/>
    <property type="match status" value="1"/>
</dbReference>
<proteinExistence type="inferred from homology"/>
<dbReference type="GO" id="GO:0004827">
    <property type="term" value="F:proline-tRNA ligase activity"/>
    <property type="evidence" value="ECO:0007669"/>
    <property type="project" value="UniProtKB-UniRule"/>
</dbReference>
<evidence type="ECO:0000256" key="7">
    <source>
        <dbReference type="HAMAP-Rule" id="MF_01571"/>
    </source>
</evidence>
<dbReference type="EMBL" id="PEWA01000065">
    <property type="protein sequence ID" value="PIU72866.1"/>
    <property type="molecule type" value="Genomic_DNA"/>
</dbReference>
<dbReference type="InterPro" id="IPR004499">
    <property type="entry name" value="Pro-tRNA-ligase_IIa_arc-type"/>
</dbReference>
<dbReference type="SUPFAM" id="SSF52954">
    <property type="entry name" value="Class II aaRS ABD-related"/>
    <property type="match status" value="1"/>
</dbReference>
<dbReference type="AlphaFoldDB" id="A0A2M7AQW0"/>
<dbReference type="Gene3D" id="3.30.110.30">
    <property type="entry name" value="C-terminal domain of ProRS"/>
    <property type="match status" value="1"/>
</dbReference>
<dbReference type="PANTHER" id="PTHR43382:SF2">
    <property type="entry name" value="BIFUNCTIONAL GLUTAMATE_PROLINE--TRNA LIGASE"/>
    <property type="match status" value="1"/>
</dbReference>
<dbReference type="GO" id="GO:0005737">
    <property type="term" value="C:cytoplasm"/>
    <property type="evidence" value="ECO:0007669"/>
    <property type="project" value="UniProtKB-SubCell"/>
</dbReference>
<dbReference type="SUPFAM" id="SSF55681">
    <property type="entry name" value="Class II aaRS and biotin synthetases"/>
    <property type="match status" value="1"/>
</dbReference>
<dbReference type="InterPro" id="IPR016061">
    <property type="entry name" value="Pro-tRNA_ligase_II_C"/>
</dbReference>
<reference evidence="10" key="1">
    <citation type="submission" date="2017-09" db="EMBL/GenBank/DDBJ databases">
        <title>Depth-based differentiation of microbial function through sediment-hosted aquifers and enrichment of novel symbionts in the deep terrestrial subsurface.</title>
        <authorList>
            <person name="Probst A.J."/>
            <person name="Ladd B."/>
            <person name="Jarett J.K."/>
            <person name="Geller-Mcgrath D.E."/>
            <person name="Sieber C.M.K."/>
            <person name="Emerson J.B."/>
            <person name="Anantharaman K."/>
            <person name="Thomas B.C."/>
            <person name="Malmstrom R."/>
            <person name="Stieglmeier M."/>
            <person name="Klingl A."/>
            <person name="Woyke T."/>
            <person name="Ryan C.M."/>
            <person name="Banfield J.F."/>
        </authorList>
    </citation>
    <scope>NUCLEOTIDE SEQUENCE [LARGE SCALE GENOMIC DNA]</scope>
</reference>
<comment type="function">
    <text evidence="7">Catalyzes the attachment of proline to tRNA(Pro) in a two-step reaction: proline is first activated by ATP to form Pro-AMP and then transferred to the acceptor end of tRNA(Pro).</text>
</comment>
<evidence type="ECO:0000256" key="4">
    <source>
        <dbReference type="ARBA" id="ARBA00022917"/>
    </source>
</evidence>
<protein>
    <recommendedName>
        <fullName evidence="7">Proline--tRNA ligase</fullName>
        <ecNumber evidence="7">6.1.1.15</ecNumber>
    </recommendedName>
    <alternativeName>
        <fullName evidence="7">Prolyl-tRNA synthetase</fullName>
        <shortName evidence="7">ProRS</shortName>
    </alternativeName>
</protein>
<evidence type="ECO:0000256" key="1">
    <source>
        <dbReference type="ARBA" id="ARBA00022598"/>
    </source>
</evidence>
<evidence type="ECO:0000313" key="10">
    <source>
        <dbReference type="Proteomes" id="UP000231407"/>
    </source>
</evidence>
<dbReference type="Pfam" id="PF03129">
    <property type="entry name" value="HGTP_anticodon"/>
    <property type="match status" value="1"/>
</dbReference>
<dbReference type="InterPro" id="IPR045864">
    <property type="entry name" value="aa-tRNA-synth_II/BPL/LPL"/>
</dbReference>
<dbReference type="HAMAP" id="MF_01571">
    <property type="entry name" value="Pro_tRNA_synth_type3"/>
    <property type="match status" value="1"/>
</dbReference>
<dbReference type="InterPro" id="IPR017449">
    <property type="entry name" value="Pro-tRNA_synth_II"/>
</dbReference>
<dbReference type="GO" id="GO:0005524">
    <property type="term" value="F:ATP binding"/>
    <property type="evidence" value="ECO:0007669"/>
    <property type="project" value="UniProtKB-UniRule"/>
</dbReference>
<dbReference type="PANTHER" id="PTHR43382">
    <property type="entry name" value="PROLYL-TRNA SYNTHETASE"/>
    <property type="match status" value="1"/>
</dbReference>
<keyword evidence="2 7" id="KW-0547">Nucleotide-binding</keyword>
<dbReference type="GO" id="GO:0017101">
    <property type="term" value="C:aminoacyl-tRNA synthetase multienzyme complex"/>
    <property type="evidence" value="ECO:0007669"/>
    <property type="project" value="TreeGrafter"/>
</dbReference>
<feature type="domain" description="Aminoacyl-transfer RNA synthetases class-II family profile" evidence="8">
    <location>
        <begin position="39"/>
        <end position="282"/>
    </location>
</feature>
<evidence type="ECO:0000259" key="8">
    <source>
        <dbReference type="PROSITE" id="PS50862"/>
    </source>
</evidence>
<evidence type="ECO:0000256" key="3">
    <source>
        <dbReference type="ARBA" id="ARBA00022840"/>
    </source>
</evidence>
<dbReference type="Pfam" id="PF09180">
    <property type="entry name" value="ProRS-C_1"/>
    <property type="match status" value="1"/>
</dbReference>
<comment type="similarity">
    <text evidence="7">Belongs to the class-II aminoacyl-tRNA synthetase family. ProS type 3 subfamily.</text>
</comment>
<dbReference type="InterPro" id="IPR036621">
    <property type="entry name" value="Anticodon-bd_dom_sf"/>
</dbReference>
<name>A0A2M7AQW0_9BACT</name>
<dbReference type="FunFam" id="3.30.930.10:FF:000037">
    <property type="entry name" value="Proline--tRNA ligase"/>
    <property type="match status" value="1"/>
</dbReference>
<dbReference type="CDD" id="cd00778">
    <property type="entry name" value="ProRS_core_arch_euk"/>
    <property type="match status" value="1"/>
</dbReference>
<keyword evidence="7" id="KW-0963">Cytoplasm</keyword>
<dbReference type="CDD" id="cd00862">
    <property type="entry name" value="ProRS_anticodon_zinc"/>
    <property type="match status" value="1"/>
</dbReference>
<keyword evidence="1 7" id="KW-0436">Ligase</keyword>
<dbReference type="InterPro" id="IPR002316">
    <property type="entry name" value="Pro-tRNA-ligase_IIa"/>
</dbReference>
<dbReference type="SMART" id="SM00946">
    <property type="entry name" value="ProRS-C_1"/>
    <property type="match status" value="1"/>
</dbReference>
<dbReference type="InterPro" id="IPR033721">
    <property type="entry name" value="ProRS_core_arch_euk"/>
</dbReference>
<sequence length="473" mass="53904">MAKSQLKDFNADLSEWFNDVVLKAELADYAPVKGCMIIRPYGYALWEGIQSFLDKLIKEKGVKNAYFPLFIPIHYLQKEKEHIKGFSPQLAIVTIGGGEELTEKLAVRPTSETIMYGMYKKWTSSWRELPILINQWCNVVRWEKRTYLFLRTSEFLWQEGHCAHLTSKENMDMVLWALDAYEKTYNDLLAMYGIKGVKSDAEKFAGAGSTFSLECLMPNGKALQSATSHDLSQNFSKSFDWTVQDKNKAKVYPYQNSWGLSTRSIGGLIMAHGDENGLKLPPLIAPIQVVIVPIPGHATALKLAQTLNINLKKKFRVNLDTTDGETAGFKFNKWELKGVPLRLEIGDKDVSENRVTLCRRDTGEKITLPLLDLDKKIKELLNTIQKSLFAQHKKFTDDHTFTVDSYDEFKKIMATTRGFIKAFWCENPDCENEIKKDTKATTRCLPLGSKEEEGKCIHCGGVSHHRWLFALSY</sequence>
<dbReference type="Gene3D" id="3.40.50.800">
    <property type="entry name" value="Anticodon-binding domain"/>
    <property type="match status" value="1"/>
</dbReference>
<comment type="caution">
    <text evidence="9">The sequence shown here is derived from an EMBL/GenBank/DDBJ whole genome shotgun (WGS) entry which is preliminary data.</text>
</comment>
<dbReference type="InterPro" id="IPR002314">
    <property type="entry name" value="aa-tRNA-synt_IIb"/>
</dbReference>
<comment type="catalytic activity">
    <reaction evidence="6 7">
        <text>tRNA(Pro) + L-proline + ATP = L-prolyl-tRNA(Pro) + AMP + diphosphate</text>
        <dbReference type="Rhea" id="RHEA:14305"/>
        <dbReference type="Rhea" id="RHEA-COMP:9700"/>
        <dbReference type="Rhea" id="RHEA-COMP:9702"/>
        <dbReference type="ChEBI" id="CHEBI:30616"/>
        <dbReference type="ChEBI" id="CHEBI:33019"/>
        <dbReference type="ChEBI" id="CHEBI:60039"/>
        <dbReference type="ChEBI" id="CHEBI:78442"/>
        <dbReference type="ChEBI" id="CHEBI:78532"/>
        <dbReference type="ChEBI" id="CHEBI:456215"/>
        <dbReference type="EC" id="6.1.1.15"/>
    </reaction>
</comment>
<evidence type="ECO:0000313" key="9">
    <source>
        <dbReference type="EMBL" id="PIU72866.1"/>
    </source>
</evidence>
<dbReference type="Gene3D" id="3.30.930.10">
    <property type="entry name" value="Bira Bifunctional Protein, Domain 2"/>
    <property type="match status" value="1"/>
</dbReference>
<comment type="domain">
    <text evidence="7">Consists of three domains: the N-terminal catalytic domain, the anticodon-binding domain and the C-terminal extension.</text>
</comment>
<evidence type="ECO:0000256" key="2">
    <source>
        <dbReference type="ARBA" id="ARBA00022741"/>
    </source>
</evidence>
<dbReference type="GO" id="GO:0006433">
    <property type="term" value="P:prolyl-tRNA aminoacylation"/>
    <property type="evidence" value="ECO:0007669"/>
    <property type="project" value="UniProtKB-UniRule"/>
</dbReference>
<evidence type="ECO:0000256" key="5">
    <source>
        <dbReference type="ARBA" id="ARBA00023146"/>
    </source>
</evidence>
<comment type="subunit">
    <text evidence="7">Homodimer.</text>
</comment>
<dbReference type="InterPro" id="IPR006195">
    <property type="entry name" value="aa-tRNA-synth_II"/>
</dbReference>
<dbReference type="EC" id="6.1.1.15" evidence="7"/>
<keyword evidence="5 7" id="KW-0030">Aminoacyl-tRNA synthetase</keyword>
<organism evidence="9 10">
    <name type="scientific">Candidatus Shapirobacteria bacterium CG06_land_8_20_14_3_00_40_12</name>
    <dbReference type="NCBI Taxonomy" id="1974881"/>
    <lineage>
        <taxon>Bacteria</taxon>
        <taxon>Candidatus Shapironibacteriota</taxon>
    </lineage>
</organism>
<dbReference type="Pfam" id="PF00587">
    <property type="entry name" value="tRNA-synt_2b"/>
    <property type="match status" value="1"/>
</dbReference>
<dbReference type="PRINTS" id="PR01046">
    <property type="entry name" value="TRNASYNTHPRO"/>
</dbReference>
<dbReference type="Proteomes" id="UP000231407">
    <property type="component" value="Unassembled WGS sequence"/>
</dbReference>